<dbReference type="GO" id="GO:0016320">
    <property type="term" value="P:endoplasmic reticulum membrane fusion"/>
    <property type="evidence" value="ECO:0007669"/>
    <property type="project" value="TreeGrafter"/>
</dbReference>
<dbReference type="GO" id="GO:0003924">
    <property type="term" value="F:GTPase activity"/>
    <property type="evidence" value="ECO:0007669"/>
    <property type="project" value="TreeGrafter"/>
</dbReference>
<dbReference type="STRING" id="106549.A0A540MB36"/>
<dbReference type="Pfam" id="PF20428">
    <property type="entry name" value="Sey1_3HB"/>
    <property type="match status" value="1"/>
</dbReference>
<keyword evidence="2" id="KW-0812">Transmembrane</keyword>
<feature type="region of interest" description="Disordered" evidence="1">
    <location>
        <begin position="85"/>
        <end position="127"/>
    </location>
</feature>
<keyword evidence="2" id="KW-1133">Transmembrane helix</keyword>
<dbReference type="PANTHER" id="PTHR45923">
    <property type="entry name" value="PROTEIN SEY1"/>
    <property type="match status" value="1"/>
</dbReference>
<protein>
    <recommendedName>
        <fullName evidence="3">Sey1/RHD3-like three-helix bundle domain-containing protein</fullName>
    </recommendedName>
</protein>
<comment type="caution">
    <text evidence="4">The sequence shown here is derived from an EMBL/GenBank/DDBJ whole genome shotgun (WGS) entry which is preliminary data.</text>
</comment>
<dbReference type="PANTHER" id="PTHR45923:SF20">
    <property type="entry name" value="PROTEIN ROOT HAIR DEFECTIVE 3 HOMOLOG 2"/>
    <property type="match status" value="1"/>
</dbReference>
<feature type="compositionally biased region" description="Low complexity" evidence="1">
    <location>
        <begin position="85"/>
        <end position="102"/>
    </location>
</feature>
<sequence>MAAIRLDEKPDNIENGLVSSLVDGTEAHKRSNNELPPPWATMAMIVLGFNEFMMLLKNPLYLMVLFVAFLLSKALWVQMDITSSFPESSNISSSVSSNISSSDTGMEYSIPPLRQRRTANVEEVESS</sequence>
<dbReference type="AlphaFoldDB" id="A0A540MB36"/>
<proteinExistence type="predicted"/>
<organism evidence="4 5">
    <name type="scientific">Malus baccata</name>
    <name type="common">Siberian crab apple</name>
    <name type="synonym">Pyrus baccata</name>
    <dbReference type="NCBI Taxonomy" id="106549"/>
    <lineage>
        <taxon>Eukaryota</taxon>
        <taxon>Viridiplantae</taxon>
        <taxon>Streptophyta</taxon>
        <taxon>Embryophyta</taxon>
        <taxon>Tracheophyta</taxon>
        <taxon>Spermatophyta</taxon>
        <taxon>Magnoliopsida</taxon>
        <taxon>eudicotyledons</taxon>
        <taxon>Gunneridae</taxon>
        <taxon>Pentapetalae</taxon>
        <taxon>rosids</taxon>
        <taxon>fabids</taxon>
        <taxon>Rosales</taxon>
        <taxon>Rosaceae</taxon>
        <taxon>Amygdaloideae</taxon>
        <taxon>Maleae</taxon>
        <taxon>Malus</taxon>
    </lineage>
</organism>
<evidence type="ECO:0000256" key="2">
    <source>
        <dbReference type="SAM" id="Phobius"/>
    </source>
</evidence>
<accession>A0A540MB36</accession>
<name>A0A540MB36_MALBA</name>
<gene>
    <name evidence="4" type="ORF">C1H46_018437</name>
</gene>
<dbReference type="EMBL" id="VIEB01000302">
    <property type="protein sequence ID" value="TQD95950.1"/>
    <property type="molecule type" value="Genomic_DNA"/>
</dbReference>
<reference evidence="4 5" key="1">
    <citation type="journal article" date="2019" name="G3 (Bethesda)">
        <title>Sequencing of a Wild Apple (Malus baccata) Genome Unravels the Differences Between Cultivated and Wild Apple Species Regarding Disease Resistance and Cold Tolerance.</title>
        <authorList>
            <person name="Chen X."/>
        </authorList>
    </citation>
    <scope>NUCLEOTIDE SEQUENCE [LARGE SCALE GENOMIC DNA]</scope>
    <source>
        <strain evidence="5">cv. Shandingzi</strain>
        <tissue evidence="4">Leaves</tissue>
    </source>
</reference>
<keyword evidence="5" id="KW-1185">Reference proteome</keyword>
<evidence type="ECO:0000256" key="1">
    <source>
        <dbReference type="SAM" id="MobiDB-lite"/>
    </source>
</evidence>
<evidence type="ECO:0000259" key="3">
    <source>
        <dbReference type="Pfam" id="PF20428"/>
    </source>
</evidence>
<dbReference type="InterPro" id="IPR046758">
    <property type="entry name" value="Sey1/RHD3-like_3HB"/>
</dbReference>
<keyword evidence="2" id="KW-0472">Membrane</keyword>
<dbReference type="GO" id="GO:0005783">
    <property type="term" value="C:endoplasmic reticulum"/>
    <property type="evidence" value="ECO:0007669"/>
    <property type="project" value="TreeGrafter"/>
</dbReference>
<feature type="transmembrane region" description="Helical" evidence="2">
    <location>
        <begin position="60"/>
        <end position="79"/>
    </location>
</feature>
<feature type="domain" description="Sey1/RHD3-like three-helix bundle" evidence="3">
    <location>
        <begin position="29"/>
        <end position="86"/>
    </location>
</feature>
<evidence type="ECO:0000313" key="5">
    <source>
        <dbReference type="Proteomes" id="UP000315295"/>
    </source>
</evidence>
<dbReference type="Proteomes" id="UP000315295">
    <property type="component" value="Unassembled WGS sequence"/>
</dbReference>
<evidence type="ECO:0000313" key="4">
    <source>
        <dbReference type="EMBL" id="TQD95950.1"/>
    </source>
</evidence>
<dbReference type="InterPro" id="IPR008803">
    <property type="entry name" value="RHD3/Sey1"/>
</dbReference>